<dbReference type="CDD" id="cd12148">
    <property type="entry name" value="fungal_TF_MHR"/>
    <property type="match status" value="1"/>
</dbReference>
<dbReference type="SMART" id="SM00906">
    <property type="entry name" value="Fungal_trans"/>
    <property type="match status" value="1"/>
</dbReference>
<dbReference type="InterPro" id="IPR001138">
    <property type="entry name" value="Zn2Cys6_DnaBD"/>
</dbReference>
<reference evidence="5" key="1">
    <citation type="journal article" date="2021" name="J Fungi (Basel)">
        <title>Virulence traits and population genomics of the black yeast Aureobasidium melanogenum.</title>
        <authorList>
            <person name="Cernosa A."/>
            <person name="Sun X."/>
            <person name="Gostincar C."/>
            <person name="Fang C."/>
            <person name="Gunde-Cimerman N."/>
            <person name="Song Z."/>
        </authorList>
    </citation>
    <scope>NUCLEOTIDE SEQUENCE</scope>
    <source>
        <strain evidence="5">EXF-9298</strain>
    </source>
</reference>
<evidence type="ECO:0000313" key="6">
    <source>
        <dbReference type="Proteomes" id="UP000729357"/>
    </source>
</evidence>
<dbReference type="GO" id="GO:0003677">
    <property type="term" value="F:DNA binding"/>
    <property type="evidence" value="ECO:0007669"/>
    <property type="project" value="InterPro"/>
</dbReference>
<keyword evidence="2" id="KW-0479">Metal-binding</keyword>
<dbReference type="GO" id="GO:0008270">
    <property type="term" value="F:zinc ion binding"/>
    <property type="evidence" value="ECO:0007669"/>
    <property type="project" value="InterPro"/>
</dbReference>
<keyword evidence="6" id="KW-1185">Reference proteome</keyword>
<dbReference type="CDD" id="cd00067">
    <property type="entry name" value="GAL4"/>
    <property type="match status" value="1"/>
</dbReference>
<dbReference type="PROSITE" id="PS00463">
    <property type="entry name" value="ZN2_CY6_FUNGAL_1"/>
    <property type="match status" value="1"/>
</dbReference>
<accession>A0A9P8FWF9</accession>
<dbReference type="AlphaFoldDB" id="A0A9P8FWF9"/>
<gene>
    <name evidence="5" type="ORF">KCU98_g5316</name>
</gene>
<dbReference type="SMART" id="SM00066">
    <property type="entry name" value="GAL4"/>
    <property type="match status" value="1"/>
</dbReference>
<comment type="caution">
    <text evidence="5">The sequence shown here is derived from an EMBL/GenBank/DDBJ whole genome shotgun (WGS) entry which is preliminary data.</text>
</comment>
<dbReference type="InterPro" id="IPR036864">
    <property type="entry name" value="Zn2-C6_fun-type_DNA-bd_sf"/>
</dbReference>
<dbReference type="EMBL" id="JAHFXS010000479">
    <property type="protein sequence ID" value="KAG9984581.1"/>
    <property type="molecule type" value="Genomic_DNA"/>
</dbReference>
<dbReference type="PANTHER" id="PTHR31001">
    <property type="entry name" value="UNCHARACTERIZED TRANSCRIPTIONAL REGULATORY PROTEIN"/>
    <property type="match status" value="1"/>
</dbReference>
<evidence type="ECO:0000256" key="3">
    <source>
        <dbReference type="ARBA" id="ARBA00023242"/>
    </source>
</evidence>
<protein>
    <recommendedName>
        <fullName evidence="4">Zn(2)-C6 fungal-type domain-containing protein</fullName>
    </recommendedName>
</protein>
<keyword evidence="3" id="KW-0539">Nucleus</keyword>
<dbReference type="PROSITE" id="PS50048">
    <property type="entry name" value="ZN2_CY6_FUNGAL_2"/>
    <property type="match status" value="1"/>
</dbReference>
<name>A0A9P8FWF9_AURME</name>
<organism evidence="5 6">
    <name type="scientific">Aureobasidium melanogenum</name>
    <name type="common">Aureobasidium pullulans var. melanogenum</name>
    <dbReference type="NCBI Taxonomy" id="46634"/>
    <lineage>
        <taxon>Eukaryota</taxon>
        <taxon>Fungi</taxon>
        <taxon>Dikarya</taxon>
        <taxon>Ascomycota</taxon>
        <taxon>Pezizomycotina</taxon>
        <taxon>Dothideomycetes</taxon>
        <taxon>Dothideomycetidae</taxon>
        <taxon>Dothideales</taxon>
        <taxon>Saccotheciaceae</taxon>
        <taxon>Aureobasidium</taxon>
    </lineage>
</organism>
<dbReference type="InterPro" id="IPR050613">
    <property type="entry name" value="Sec_Metabolite_Reg"/>
</dbReference>
<dbReference type="Proteomes" id="UP000729357">
    <property type="component" value="Unassembled WGS sequence"/>
</dbReference>
<dbReference type="PANTHER" id="PTHR31001:SF49">
    <property type="entry name" value="ZN(II)2CYS6 TRANSCRIPTION FACTOR (EUROFUNG)"/>
    <property type="match status" value="1"/>
</dbReference>
<evidence type="ECO:0000259" key="4">
    <source>
        <dbReference type="PROSITE" id="PS50048"/>
    </source>
</evidence>
<evidence type="ECO:0000256" key="1">
    <source>
        <dbReference type="ARBA" id="ARBA00004123"/>
    </source>
</evidence>
<proteinExistence type="predicted"/>
<dbReference type="Gene3D" id="4.10.240.10">
    <property type="entry name" value="Zn(2)-C6 fungal-type DNA-binding domain"/>
    <property type="match status" value="1"/>
</dbReference>
<comment type="subcellular location">
    <subcellularLocation>
        <location evidence="1">Nucleus</location>
    </subcellularLocation>
</comment>
<dbReference type="InterPro" id="IPR007219">
    <property type="entry name" value="XnlR_reg_dom"/>
</dbReference>
<dbReference type="GO" id="GO:0006351">
    <property type="term" value="P:DNA-templated transcription"/>
    <property type="evidence" value="ECO:0007669"/>
    <property type="project" value="InterPro"/>
</dbReference>
<evidence type="ECO:0000313" key="5">
    <source>
        <dbReference type="EMBL" id="KAG9984581.1"/>
    </source>
</evidence>
<evidence type="ECO:0000256" key="2">
    <source>
        <dbReference type="ARBA" id="ARBA00022723"/>
    </source>
</evidence>
<dbReference type="GO" id="GO:0005634">
    <property type="term" value="C:nucleus"/>
    <property type="evidence" value="ECO:0007669"/>
    <property type="project" value="UniProtKB-SubCell"/>
</dbReference>
<dbReference type="Pfam" id="PF00172">
    <property type="entry name" value="Zn_clus"/>
    <property type="match status" value="1"/>
</dbReference>
<feature type="domain" description="Zn(2)-C6 fungal-type" evidence="4">
    <location>
        <begin position="29"/>
        <end position="60"/>
    </location>
</feature>
<reference evidence="5" key="2">
    <citation type="submission" date="2021-08" db="EMBL/GenBank/DDBJ databases">
        <authorList>
            <person name="Gostincar C."/>
            <person name="Sun X."/>
            <person name="Song Z."/>
            <person name="Gunde-Cimerman N."/>
        </authorList>
    </citation>
    <scope>NUCLEOTIDE SEQUENCE</scope>
    <source>
        <strain evidence="5">EXF-9298</strain>
    </source>
</reference>
<feature type="non-terminal residue" evidence="5">
    <location>
        <position position="686"/>
    </location>
</feature>
<dbReference type="SUPFAM" id="SSF57701">
    <property type="entry name" value="Zn2/Cys6 DNA-binding domain"/>
    <property type="match status" value="1"/>
</dbReference>
<sequence>MADLSNFTSVFSSNINKNRVAKRNRLPLSCSACRDRKLKCDRQQPCSTCVKRGASSTCVYTSVSTNKNSKPRSLNNDAAARLQKLEDMVNRLMHAAPMSTFVATPPSSTTSPRVDAPAYSELSAGGHLSQQGNQVNYIGGTHWASILESIHEIRSVMDSELEPTQPTQSIQQADPLFGQEALLTMDQVLTALPERHRVDSLVASCFKENMLSLTFIHSGKFRREYEAFWKDPSSTSFCWLSILFSIMFMAGKLASARGDSALNEPCNTRMAGSLRMAAKCLVTGQYLKAQPYAVEALLSHFHCIYALHADPEIQPWPILTMATRLAQKMGYHRDPKHLSSRLSSFESEMRRRAWYYIEIFDITMSANQGIPAMINEDECDCQFPINLLDEDFDENTTVLPLPRLDTTHIPMLFFTAKAKALRLLRPIIRHALSDRRYDVEETKGLHESLERSHQNVPPSLRIRTIAETSFVDQDYLIMQRFMLELQYLKSLCILHRPFLSCRKDDPAFQKSREICVDSALRQIDLQNDYFEALQPQGRLYQSRWMFTNITLHEQFAAAMIICLDLNGPTTQSAVLRARKLEALRKAQHYWSTKKPTYRDAVRASHVLGVMLAKLTHDSSLTDRVDATATDNALVPQQEITPPQDTCDMIDITSLETLFDNPDMLNWNDIDSYLVDYSGIELPGTVA</sequence>
<dbReference type="Pfam" id="PF04082">
    <property type="entry name" value="Fungal_trans"/>
    <property type="match status" value="1"/>
</dbReference>
<dbReference type="GO" id="GO:0000981">
    <property type="term" value="F:DNA-binding transcription factor activity, RNA polymerase II-specific"/>
    <property type="evidence" value="ECO:0007669"/>
    <property type="project" value="InterPro"/>
</dbReference>